<protein>
    <submittedName>
        <fullName evidence="1">Uncharacterized protein</fullName>
    </submittedName>
</protein>
<dbReference type="EMBL" id="GBRH01161344">
    <property type="protein sequence ID" value="JAE36552.1"/>
    <property type="molecule type" value="Transcribed_RNA"/>
</dbReference>
<organism evidence="1">
    <name type="scientific">Arundo donax</name>
    <name type="common">Giant reed</name>
    <name type="synonym">Donax arundinaceus</name>
    <dbReference type="NCBI Taxonomy" id="35708"/>
    <lineage>
        <taxon>Eukaryota</taxon>
        <taxon>Viridiplantae</taxon>
        <taxon>Streptophyta</taxon>
        <taxon>Embryophyta</taxon>
        <taxon>Tracheophyta</taxon>
        <taxon>Spermatophyta</taxon>
        <taxon>Magnoliopsida</taxon>
        <taxon>Liliopsida</taxon>
        <taxon>Poales</taxon>
        <taxon>Poaceae</taxon>
        <taxon>PACMAD clade</taxon>
        <taxon>Arundinoideae</taxon>
        <taxon>Arundineae</taxon>
        <taxon>Arundo</taxon>
    </lineage>
</organism>
<reference evidence="1" key="1">
    <citation type="submission" date="2014-09" db="EMBL/GenBank/DDBJ databases">
        <authorList>
            <person name="Magalhaes I.L.F."/>
            <person name="Oliveira U."/>
            <person name="Santos F.R."/>
            <person name="Vidigal T.H.D.A."/>
            <person name="Brescovit A.D."/>
            <person name="Santos A.J."/>
        </authorList>
    </citation>
    <scope>NUCLEOTIDE SEQUENCE</scope>
    <source>
        <tissue evidence="1">Shoot tissue taken approximately 20 cm above the soil surface</tissue>
    </source>
</reference>
<accession>A0A0A9HIG6</accession>
<evidence type="ECO:0000313" key="1">
    <source>
        <dbReference type="EMBL" id="JAE36552.1"/>
    </source>
</evidence>
<reference evidence="1" key="2">
    <citation type="journal article" date="2015" name="Data Brief">
        <title>Shoot transcriptome of the giant reed, Arundo donax.</title>
        <authorList>
            <person name="Barrero R.A."/>
            <person name="Guerrero F.D."/>
            <person name="Moolhuijzen P."/>
            <person name="Goolsby J.A."/>
            <person name="Tidwell J."/>
            <person name="Bellgard S.E."/>
            <person name="Bellgard M.I."/>
        </authorList>
    </citation>
    <scope>NUCLEOTIDE SEQUENCE</scope>
    <source>
        <tissue evidence="1">Shoot tissue taken approximately 20 cm above the soil surface</tissue>
    </source>
</reference>
<name>A0A0A9HIG6_ARUDO</name>
<sequence length="173" mass="18690">MPCGLLLLQASSGDGAVSDEISRRSCARYVRYVCVCMLHLGGILSPDVCVRVVGRVFWAFSSGEPAGVGASDWFSLRIPAMKLPMFVQQFTCGLACLSRWLLRLSKAWASALAPVKEQGVASPGVVEFCSTALEAAMEGEEKEDCREDLQGLCCNFCSCEGSSCKMGMYFTDI</sequence>
<proteinExistence type="predicted"/>
<dbReference type="AlphaFoldDB" id="A0A0A9HIG6"/>